<organism evidence="1 2">
    <name type="scientific">Mugilogobius chulae</name>
    <name type="common">yellowstripe goby</name>
    <dbReference type="NCBI Taxonomy" id="88201"/>
    <lineage>
        <taxon>Eukaryota</taxon>
        <taxon>Metazoa</taxon>
        <taxon>Chordata</taxon>
        <taxon>Craniata</taxon>
        <taxon>Vertebrata</taxon>
        <taxon>Euteleostomi</taxon>
        <taxon>Actinopterygii</taxon>
        <taxon>Neopterygii</taxon>
        <taxon>Teleostei</taxon>
        <taxon>Neoteleostei</taxon>
        <taxon>Acanthomorphata</taxon>
        <taxon>Gobiaria</taxon>
        <taxon>Gobiiformes</taxon>
        <taxon>Gobioidei</taxon>
        <taxon>Gobiidae</taxon>
        <taxon>Gobionellinae</taxon>
        <taxon>Mugilogobius</taxon>
    </lineage>
</organism>
<comment type="caution">
    <text evidence="1">The sequence shown here is derived from an EMBL/GenBank/DDBJ whole genome shotgun (WGS) entry which is preliminary data.</text>
</comment>
<proteinExistence type="predicted"/>
<evidence type="ECO:0008006" key="3">
    <source>
        <dbReference type="Google" id="ProtNLM"/>
    </source>
</evidence>
<dbReference type="PANTHER" id="PTHR22442">
    <property type="match status" value="1"/>
</dbReference>
<dbReference type="SUPFAM" id="SSF55729">
    <property type="entry name" value="Acyl-CoA N-acyltransferases (Nat)"/>
    <property type="match status" value="1"/>
</dbReference>
<accession>A0AAW0NA83</accession>
<dbReference type="PANTHER" id="PTHR22442:SF4">
    <property type="entry name" value="PROTEIN FAM169BP"/>
    <property type="match status" value="1"/>
</dbReference>
<protein>
    <recommendedName>
        <fullName evidence="3">Protein FAM169B</fullName>
    </recommendedName>
</protein>
<dbReference type="InterPro" id="IPR029625">
    <property type="entry name" value="FAM169"/>
</dbReference>
<reference evidence="2" key="1">
    <citation type="submission" date="2024-04" db="EMBL/GenBank/DDBJ databases">
        <title>Salinicola lusitanus LLJ914,a marine bacterium isolated from the Okinawa Trough.</title>
        <authorList>
            <person name="Li J."/>
        </authorList>
    </citation>
    <scope>NUCLEOTIDE SEQUENCE [LARGE SCALE GENOMIC DNA]</scope>
</reference>
<dbReference type="InterPro" id="IPR016181">
    <property type="entry name" value="Acyl_CoA_acyltransferase"/>
</dbReference>
<evidence type="ECO:0000313" key="1">
    <source>
        <dbReference type="EMBL" id="KAK7892025.1"/>
    </source>
</evidence>
<evidence type="ECO:0000313" key="2">
    <source>
        <dbReference type="Proteomes" id="UP001460270"/>
    </source>
</evidence>
<dbReference type="Proteomes" id="UP001460270">
    <property type="component" value="Unassembled WGS sequence"/>
</dbReference>
<dbReference type="AlphaFoldDB" id="A0AAW0NA83"/>
<gene>
    <name evidence="1" type="ORF">WMY93_023988</name>
</gene>
<sequence>MYPVDQPSMDSELTSASINYLSSLESEPDHSDWFYLPTKSKVAITADNIKPMQLFNDKPGCILLTLHLPDEPLQAVALYLCGGWWHVNDVCEHPANLETVKSCIERVLVLVLSQLVDRSLGEEQLFLNHHPTENCKLLWIDGEAVGFYSFKLKGSLCEKCISRCYELPVLDTIYVRGQCRRRGFGLLMLQDFCQMFPNEEVLGISTPLSTSMVSVCKKFLMQHKESRDVLYEVEAPGSWIQRRNIWLNIQLGCYSQCKSSPTSVEVGLQDEGSDLF</sequence>
<name>A0AAW0NA83_9GOBI</name>
<keyword evidence="2" id="KW-1185">Reference proteome</keyword>
<dbReference type="EMBL" id="JBBPFD010000017">
    <property type="protein sequence ID" value="KAK7892025.1"/>
    <property type="molecule type" value="Genomic_DNA"/>
</dbReference>